<dbReference type="Proteomes" id="UP001595900">
    <property type="component" value="Unassembled WGS sequence"/>
</dbReference>
<gene>
    <name evidence="1" type="ORF">ACFOYW_00705</name>
</gene>
<dbReference type="PANTHER" id="PTHR34861">
    <property type="match status" value="1"/>
</dbReference>
<comment type="caution">
    <text evidence="1">The sequence shown here is derived from an EMBL/GenBank/DDBJ whole genome shotgun (WGS) entry which is preliminary data.</text>
</comment>
<evidence type="ECO:0000313" key="2">
    <source>
        <dbReference type="Proteomes" id="UP001595900"/>
    </source>
</evidence>
<dbReference type="Pfam" id="PF04199">
    <property type="entry name" value="Cyclase"/>
    <property type="match status" value="1"/>
</dbReference>
<organism evidence="1 2">
    <name type="scientific">Gryllotalpicola reticulitermitis</name>
    <dbReference type="NCBI Taxonomy" id="1184153"/>
    <lineage>
        <taxon>Bacteria</taxon>
        <taxon>Bacillati</taxon>
        <taxon>Actinomycetota</taxon>
        <taxon>Actinomycetes</taxon>
        <taxon>Micrococcales</taxon>
        <taxon>Microbacteriaceae</taxon>
        <taxon>Gryllotalpicola</taxon>
    </lineage>
</organism>
<dbReference type="SUPFAM" id="SSF102198">
    <property type="entry name" value="Putative cyclase"/>
    <property type="match status" value="1"/>
</dbReference>
<dbReference type="EMBL" id="JBHSCN010000002">
    <property type="protein sequence ID" value="MFC4241875.1"/>
    <property type="molecule type" value="Genomic_DNA"/>
</dbReference>
<protein>
    <submittedName>
        <fullName evidence="1">Cyclase family protein</fullName>
    </submittedName>
</protein>
<dbReference type="InterPro" id="IPR037175">
    <property type="entry name" value="KFase_sf"/>
</dbReference>
<dbReference type="InterPro" id="IPR007325">
    <property type="entry name" value="KFase/CYL"/>
</dbReference>
<keyword evidence="2" id="KW-1185">Reference proteome</keyword>
<evidence type="ECO:0000313" key="1">
    <source>
        <dbReference type="EMBL" id="MFC4241875.1"/>
    </source>
</evidence>
<sequence length="318" mass="35095">MNDGPGRLPQFRDLPHEEGGARSAWGLFGPDDGIGLMNLITPEKTRDAARLVRRGAMFPLDVQLGFVDPPFFDRGLPRHTLIERRPGRTFDDAYDNLFPQASSQWDSLAHVAARPEQFYNGATRAQIRAGERNTIDHWARRGIATRGILLDVSERVSERGGPGESVAVTAADLDEARDRAGVEFEPGDVMLVRTGFLSWYGDQSRESRVRMSRRESTAAPGLERSESMAEYLWNAHVVGVASDTVGLEVWPGEEDPGPFGSLHRILIGLYGLAIGELWQLDELARDCRADGRYDVFLTSAPWNFPGAIGSPPNALALK</sequence>
<accession>A0ABV8Q0I5</accession>
<dbReference type="Gene3D" id="3.50.30.50">
    <property type="entry name" value="Putative cyclase"/>
    <property type="match status" value="1"/>
</dbReference>
<dbReference type="PANTHER" id="PTHR34861:SF11">
    <property type="entry name" value="CYCLASE"/>
    <property type="match status" value="1"/>
</dbReference>
<proteinExistence type="predicted"/>
<name>A0ABV8Q0I5_9MICO</name>
<reference evidence="2" key="1">
    <citation type="journal article" date="2019" name="Int. J. Syst. Evol. Microbiol.">
        <title>The Global Catalogue of Microorganisms (GCM) 10K type strain sequencing project: providing services to taxonomists for standard genome sequencing and annotation.</title>
        <authorList>
            <consortium name="The Broad Institute Genomics Platform"/>
            <consortium name="The Broad Institute Genome Sequencing Center for Infectious Disease"/>
            <person name="Wu L."/>
            <person name="Ma J."/>
        </authorList>
    </citation>
    <scope>NUCLEOTIDE SEQUENCE [LARGE SCALE GENOMIC DNA]</scope>
    <source>
        <strain evidence="2">CGMCC 1.10363</strain>
    </source>
</reference>